<dbReference type="Proteomes" id="UP001201812">
    <property type="component" value="Unassembled WGS sequence"/>
</dbReference>
<dbReference type="AlphaFoldDB" id="A0AAD4R1B9"/>
<keyword evidence="2 9" id="KW-0240">DNA-directed RNA polymerase</keyword>
<evidence type="ECO:0000256" key="2">
    <source>
        <dbReference type="ARBA" id="ARBA00022478"/>
    </source>
</evidence>
<name>A0AAD4R1B9_9BILA</name>
<dbReference type="PROSITE" id="PS01030">
    <property type="entry name" value="RNA_POL_M_15KD"/>
    <property type="match status" value="1"/>
</dbReference>
<evidence type="ECO:0000256" key="5">
    <source>
        <dbReference type="ARBA" id="ARBA00022833"/>
    </source>
</evidence>
<dbReference type="GO" id="GO:0006283">
    <property type="term" value="P:transcription-coupled nucleotide-excision repair"/>
    <property type="evidence" value="ECO:0007669"/>
    <property type="project" value="TreeGrafter"/>
</dbReference>
<dbReference type="Pfam" id="PF01652">
    <property type="entry name" value="IF4E"/>
    <property type="match status" value="1"/>
</dbReference>
<dbReference type="FunFam" id="2.20.25.10:FF:000004">
    <property type="entry name" value="DNA-directed RNA polymerase subunit"/>
    <property type="match status" value="1"/>
</dbReference>
<organism evidence="11 12">
    <name type="scientific">Ditylenchus destructor</name>
    <dbReference type="NCBI Taxonomy" id="166010"/>
    <lineage>
        <taxon>Eukaryota</taxon>
        <taxon>Metazoa</taxon>
        <taxon>Ecdysozoa</taxon>
        <taxon>Nematoda</taxon>
        <taxon>Chromadorea</taxon>
        <taxon>Rhabditida</taxon>
        <taxon>Tylenchina</taxon>
        <taxon>Tylenchomorpha</taxon>
        <taxon>Sphaerularioidea</taxon>
        <taxon>Anguinidae</taxon>
        <taxon>Anguininae</taxon>
        <taxon>Ditylenchus</taxon>
    </lineage>
</organism>
<evidence type="ECO:0000256" key="9">
    <source>
        <dbReference type="RuleBase" id="RU003474"/>
    </source>
</evidence>
<accession>A0AAD4R1B9</accession>
<keyword evidence="3 9" id="KW-0479">Metal-binding</keyword>
<dbReference type="InterPro" id="IPR000504">
    <property type="entry name" value="RRM_dom"/>
</dbReference>
<dbReference type="GO" id="GO:0001193">
    <property type="term" value="P:maintenance of transcriptional fidelity during transcription elongation by RNA polymerase II"/>
    <property type="evidence" value="ECO:0007669"/>
    <property type="project" value="TreeGrafter"/>
</dbReference>
<dbReference type="InterPro" id="IPR001222">
    <property type="entry name" value="Znf_TFIIS"/>
</dbReference>
<dbReference type="Gene3D" id="2.20.25.10">
    <property type="match status" value="2"/>
</dbReference>
<keyword evidence="5" id="KW-0862">Zinc</keyword>
<protein>
    <submittedName>
        <fullName evidence="11">Eukaryotic initiation factor 4E domain-containing protein</fullName>
    </submittedName>
</protein>
<dbReference type="InterPro" id="IPR001529">
    <property type="entry name" value="Zn_ribbon_RPB9"/>
</dbReference>
<dbReference type="FunFam" id="2.20.25.10:FF:000009">
    <property type="entry name" value="DNA-directed RNA polymerase subunit"/>
    <property type="match status" value="1"/>
</dbReference>
<dbReference type="SMART" id="SM00661">
    <property type="entry name" value="RPOL9"/>
    <property type="match status" value="1"/>
</dbReference>
<keyword evidence="11" id="KW-0648">Protein biosynthesis</keyword>
<dbReference type="CDD" id="cd10508">
    <property type="entry name" value="Zn-ribbon_RPB9"/>
    <property type="match status" value="1"/>
</dbReference>
<dbReference type="SMART" id="SM00440">
    <property type="entry name" value="ZnF_C2C2"/>
    <property type="match status" value="1"/>
</dbReference>
<reference evidence="11" key="1">
    <citation type="submission" date="2022-01" db="EMBL/GenBank/DDBJ databases">
        <title>Genome Sequence Resource for Two Populations of Ditylenchus destructor, the Migratory Endoparasitic Phytonematode.</title>
        <authorList>
            <person name="Zhang H."/>
            <person name="Lin R."/>
            <person name="Xie B."/>
        </authorList>
    </citation>
    <scope>NUCLEOTIDE SEQUENCE</scope>
    <source>
        <strain evidence="11">BazhouSP</strain>
    </source>
</reference>
<evidence type="ECO:0000256" key="7">
    <source>
        <dbReference type="ARBA" id="ARBA00023242"/>
    </source>
</evidence>
<dbReference type="GO" id="GO:0008270">
    <property type="term" value="F:zinc ion binding"/>
    <property type="evidence" value="ECO:0007669"/>
    <property type="project" value="UniProtKB-KW"/>
</dbReference>
<gene>
    <name evidence="11" type="ORF">DdX_11430</name>
</gene>
<dbReference type="GO" id="GO:0003743">
    <property type="term" value="F:translation initiation factor activity"/>
    <property type="evidence" value="ECO:0007669"/>
    <property type="project" value="UniProtKB-KW"/>
</dbReference>
<dbReference type="PANTHER" id="PTHR11239">
    <property type="entry name" value="DNA-DIRECTED RNA POLYMERASE"/>
    <property type="match status" value="1"/>
</dbReference>
<dbReference type="GO" id="GO:0005665">
    <property type="term" value="C:RNA polymerase II, core complex"/>
    <property type="evidence" value="ECO:0007669"/>
    <property type="project" value="TreeGrafter"/>
</dbReference>
<evidence type="ECO:0000313" key="12">
    <source>
        <dbReference type="Proteomes" id="UP001201812"/>
    </source>
</evidence>
<dbReference type="InterPro" id="IPR023398">
    <property type="entry name" value="TIF_eIF4e-like"/>
</dbReference>
<feature type="domain" description="TFIIS-type" evidence="10">
    <location>
        <begin position="512"/>
        <end position="554"/>
    </location>
</feature>
<dbReference type="InterPro" id="IPR001040">
    <property type="entry name" value="TIF_eIF_4E"/>
</dbReference>
<dbReference type="Gene3D" id="3.30.760.10">
    <property type="entry name" value="RNA Cap, Translation Initiation Factor Eif4e"/>
    <property type="match status" value="1"/>
</dbReference>
<dbReference type="Pfam" id="PF22976">
    <property type="entry name" value="RRM_10"/>
    <property type="match status" value="1"/>
</dbReference>
<dbReference type="GO" id="GO:0003723">
    <property type="term" value="F:RNA binding"/>
    <property type="evidence" value="ECO:0007669"/>
    <property type="project" value="InterPro"/>
</dbReference>
<keyword evidence="12" id="KW-1185">Reference proteome</keyword>
<dbReference type="SUPFAM" id="SSF57783">
    <property type="entry name" value="Zinc beta-ribbon"/>
    <property type="match status" value="2"/>
</dbReference>
<keyword evidence="7" id="KW-0539">Nucleus</keyword>
<dbReference type="PROSITE" id="PS00466">
    <property type="entry name" value="ZF_TFIIS_1"/>
    <property type="match status" value="1"/>
</dbReference>
<dbReference type="InterPro" id="IPR012677">
    <property type="entry name" value="Nucleotide-bd_a/b_plait_sf"/>
</dbReference>
<dbReference type="GO" id="GO:0005730">
    <property type="term" value="C:nucleolus"/>
    <property type="evidence" value="ECO:0007669"/>
    <property type="project" value="UniProtKB-SubCell"/>
</dbReference>
<sequence length="555" mass="64299">MNTSAIASEEPGEIYQTPKNVRDHLHEESRFWTEPRDELNRKQLHTIRHKLDQKWFLWYLTEEKRGLTWNDRLRPVHPVTTIEQFWALYAYVKRPSHLPTTTGYAFFCDGLSPKHNNTEENASEGQLIMSIRNTSKMTKKDIHLQLNDYWKRLIIALAGVQFNDYQEYICGAMVIVDYYSNDLSLWVRNASDDILQELENRFRAVVSLNGESVTWPISYVKHPADISPVLQIYGVHQKHFSCDTIFNLVCSFGDCLKILFPVPNNGMCLIQMRNEMDSRNVIDRLNGCPGVGKPLVFMPWRKTAIDEPSVSDIYTLPAGSQSYQCYVESPLLRFSDPLFANKNKIVGPTHQLHFFNAPQTMTTRHLRKLFENVHIKPKYVQISNKTQRNCSGFVTFNSTEEAVTALMQCNHTQIGVPHVKLPYIVKLCFAHEPNMSDGPSFVGIKFCPECNNMLYPREDKNNRQLLYSCRNCEHSQVADNPCIYVNKLNHEVDELTQIVADVIHDPTLPKTQEHPCPKCGHEEAVFFQAQSRRAEEEMRLYYVCTEPTCTHRWTD</sequence>
<dbReference type="SUPFAM" id="SSF54928">
    <property type="entry name" value="RNA-binding domain, RBD"/>
    <property type="match status" value="1"/>
</dbReference>
<evidence type="ECO:0000256" key="6">
    <source>
        <dbReference type="ARBA" id="ARBA00023163"/>
    </source>
</evidence>
<comment type="similarity">
    <text evidence="9">Belongs to the archaeal rpoM/eukaryotic RPA12/RPB9/RPC11 RNA polymerase family.</text>
</comment>
<comment type="subcellular location">
    <subcellularLocation>
        <location evidence="1">Nucleus</location>
        <location evidence="1">Nucleolus</location>
    </subcellularLocation>
</comment>
<dbReference type="InterPro" id="IPR012164">
    <property type="entry name" value="Rpa12/Rpb9/Rpc10/TFS"/>
</dbReference>
<dbReference type="PROSITE" id="PS51133">
    <property type="entry name" value="ZF_TFIIS_2"/>
    <property type="match status" value="1"/>
</dbReference>
<evidence type="ECO:0000256" key="8">
    <source>
        <dbReference type="PROSITE-ProRule" id="PRU00472"/>
    </source>
</evidence>
<dbReference type="Pfam" id="PF01096">
    <property type="entry name" value="Zn_ribbon_TFIIS"/>
    <property type="match status" value="1"/>
</dbReference>
<dbReference type="InterPro" id="IPR034012">
    <property type="entry name" value="Zn_ribbon_RPB9_C"/>
</dbReference>
<keyword evidence="6 9" id="KW-0804">Transcription</keyword>
<dbReference type="InterPro" id="IPR019761">
    <property type="entry name" value="DNA-dir_RNA_pol-M_15_CS"/>
</dbReference>
<keyword evidence="4 8" id="KW-0863">Zinc-finger</keyword>
<dbReference type="GO" id="GO:0006367">
    <property type="term" value="P:transcription initiation at RNA polymerase II promoter"/>
    <property type="evidence" value="ECO:0007669"/>
    <property type="project" value="TreeGrafter"/>
</dbReference>
<dbReference type="InterPro" id="IPR055204">
    <property type="entry name" value="HNRNPL_RRM"/>
</dbReference>
<evidence type="ECO:0000259" key="10">
    <source>
        <dbReference type="PROSITE" id="PS51133"/>
    </source>
</evidence>
<evidence type="ECO:0000313" key="11">
    <source>
        <dbReference type="EMBL" id="KAI1709355.1"/>
    </source>
</evidence>
<comment type="caution">
    <text evidence="11">The sequence shown here is derived from an EMBL/GenBank/DDBJ whole genome shotgun (WGS) entry which is preliminary data.</text>
</comment>
<dbReference type="GO" id="GO:0003899">
    <property type="term" value="F:DNA-directed RNA polymerase activity"/>
    <property type="evidence" value="ECO:0007669"/>
    <property type="project" value="InterPro"/>
</dbReference>
<dbReference type="InterPro" id="IPR035979">
    <property type="entry name" value="RBD_domain_sf"/>
</dbReference>
<dbReference type="SMART" id="SM00360">
    <property type="entry name" value="RRM"/>
    <property type="match status" value="2"/>
</dbReference>
<dbReference type="Pfam" id="PF13893">
    <property type="entry name" value="RRM_5"/>
    <property type="match status" value="1"/>
</dbReference>
<dbReference type="EMBL" id="JAKKPZ010000031">
    <property type="protein sequence ID" value="KAI1709355.1"/>
    <property type="molecule type" value="Genomic_DNA"/>
</dbReference>
<evidence type="ECO:0000256" key="3">
    <source>
        <dbReference type="ARBA" id="ARBA00022723"/>
    </source>
</evidence>
<evidence type="ECO:0000256" key="1">
    <source>
        <dbReference type="ARBA" id="ARBA00004604"/>
    </source>
</evidence>
<dbReference type="SUPFAM" id="SSF55418">
    <property type="entry name" value="eIF4e-like"/>
    <property type="match status" value="1"/>
</dbReference>
<dbReference type="PANTHER" id="PTHR11239:SF1">
    <property type="entry name" value="DNA-DIRECTED RNA POLYMERASE II SUBUNIT RPB9"/>
    <property type="match status" value="1"/>
</dbReference>
<proteinExistence type="inferred from homology"/>
<dbReference type="Gene3D" id="3.30.70.330">
    <property type="match status" value="2"/>
</dbReference>
<keyword evidence="11" id="KW-0396">Initiation factor</keyword>
<evidence type="ECO:0000256" key="4">
    <source>
        <dbReference type="ARBA" id="ARBA00022771"/>
    </source>
</evidence>
<dbReference type="Pfam" id="PF02150">
    <property type="entry name" value="Zn_ribbon_RPB9"/>
    <property type="match status" value="1"/>
</dbReference>